<protein>
    <recommendedName>
        <fullName evidence="6">Peptidase A1 domain-containing protein</fullName>
    </recommendedName>
</protein>
<comment type="caution">
    <text evidence="7">The sequence shown here is derived from an EMBL/GenBank/DDBJ whole genome shotgun (WGS) entry which is preliminary data.</text>
</comment>
<sequence length="410" mass="44100">MLYRTSFTLLGLSLAFVRAHDMDATSGFTIPLRPRETLSRKDGTFDHHRAISQVSHLQHKYRQNLINLERNVGRDAFNEGAEIKELEDLLPFVHLRGSEPLTDQDDLEWTGPITIGSNAQGFTIDFDTGSADLWVPNAHDCQGCDDRRAYNSLTSTTSKSVNGTFMIHYADGSTVSGPIFKDTVSVAGVKAVNQTFSAVTKLSPTFKGNPLDGILGLSFGAISRFPAVGLTAFAQKAVPKNEFSFKLSSTGSELLLGGTNPKLFKGAIEFHPVKARSAFWQISGGSIIQGGKVIITDFDTILDSGTTVLYGPSDAVKTFYGSIPGSEVFSASQGLYSFPCGETPDVAFSWGGRVWSIDPTIFNLGETEDGSGQCVGALFGPDMGIGKNVWVLGDSTFSFANNTVGFASLR</sequence>
<dbReference type="PRINTS" id="PR00792">
    <property type="entry name" value="PEPSIN"/>
</dbReference>
<reference evidence="7" key="1">
    <citation type="submission" date="2022-07" db="EMBL/GenBank/DDBJ databases">
        <title>Genome Sequence of Physisporinus lineatus.</title>
        <authorList>
            <person name="Buettner E."/>
        </authorList>
    </citation>
    <scope>NUCLEOTIDE SEQUENCE</scope>
    <source>
        <strain evidence="7">VT162</strain>
    </source>
</reference>
<evidence type="ECO:0000259" key="6">
    <source>
        <dbReference type="PROSITE" id="PS51767"/>
    </source>
</evidence>
<keyword evidence="4" id="KW-0645">Protease</keyword>
<accession>A0AAD5UXF2</accession>
<feature type="domain" description="Peptidase A1" evidence="6">
    <location>
        <begin position="109"/>
        <end position="407"/>
    </location>
</feature>
<keyword evidence="8" id="KW-1185">Reference proteome</keyword>
<dbReference type="GO" id="GO:0004190">
    <property type="term" value="F:aspartic-type endopeptidase activity"/>
    <property type="evidence" value="ECO:0007669"/>
    <property type="project" value="UniProtKB-KW"/>
</dbReference>
<dbReference type="CDD" id="cd05471">
    <property type="entry name" value="pepsin_like"/>
    <property type="match status" value="1"/>
</dbReference>
<proteinExistence type="inferred from homology"/>
<feature type="active site" evidence="3">
    <location>
        <position position="127"/>
    </location>
</feature>
<dbReference type="PANTHER" id="PTHR47966">
    <property type="entry name" value="BETA-SITE APP-CLEAVING ENZYME, ISOFORM A-RELATED"/>
    <property type="match status" value="1"/>
</dbReference>
<feature type="chain" id="PRO_5042011520" description="Peptidase A1 domain-containing protein" evidence="5">
    <location>
        <begin position="20"/>
        <end position="410"/>
    </location>
</feature>
<evidence type="ECO:0000256" key="5">
    <source>
        <dbReference type="SAM" id="SignalP"/>
    </source>
</evidence>
<dbReference type="InterPro" id="IPR001969">
    <property type="entry name" value="Aspartic_peptidase_AS"/>
</dbReference>
<feature type="signal peptide" evidence="5">
    <location>
        <begin position="1"/>
        <end position="19"/>
    </location>
</feature>
<dbReference type="PROSITE" id="PS00141">
    <property type="entry name" value="ASP_PROTEASE"/>
    <property type="match status" value="1"/>
</dbReference>
<dbReference type="Pfam" id="PF00026">
    <property type="entry name" value="Asp"/>
    <property type="match status" value="1"/>
</dbReference>
<dbReference type="AlphaFoldDB" id="A0AAD5UXF2"/>
<comment type="similarity">
    <text evidence="1 4">Belongs to the peptidase A1 family.</text>
</comment>
<evidence type="ECO:0000256" key="3">
    <source>
        <dbReference type="PIRSR" id="PIRSR601461-1"/>
    </source>
</evidence>
<dbReference type="PROSITE" id="PS51767">
    <property type="entry name" value="PEPTIDASE_A1"/>
    <property type="match status" value="1"/>
</dbReference>
<organism evidence="7 8">
    <name type="scientific">Meripilus lineatus</name>
    <dbReference type="NCBI Taxonomy" id="2056292"/>
    <lineage>
        <taxon>Eukaryota</taxon>
        <taxon>Fungi</taxon>
        <taxon>Dikarya</taxon>
        <taxon>Basidiomycota</taxon>
        <taxon>Agaricomycotina</taxon>
        <taxon>Agaricomycetes</taxon>
        <taxon>Polyporales</taxon>
        <taxon>Meripilaceae</taxon>
        <taxon>Meripilus</taxon>
    </lineage>
</organism>
<feature type="active site" evidence="3">
    <location>
        <position position="303"/>
    </location>
</feature>
<dbReference type="InterPro" id="IPR001461">
    <property type="entry name" value="Aspartic_peptidase_A1"/>
</dbReference>
<evidence type="ECO:0000256" key="1">
    <source>
        <dbReference type="ARBA" id="ARBA00007447"/>
    </source>
</evidence>
<dbReference type="InterPro" id="IPR021109">
    <property type="entry name" value="Peptidase_aspartic_dom_sf"/>
</dbReference>
<evidence type="ECO:0000313" key="8">
    <source>
        <dbReference type="Proteomes" id="UP001212997"/>
    </source>
</evidence>
<dbReference type="InterPro" id="IPR033121">
    <property type="entry name" value="PEPTIDASE_A1"/>
</dbReference>
<dbReference type="EMBL" id="JANAWD010000464">
    <property type="protein sequence ID" value="KAJ3479076.1"/>
    <property type="molecule type" value="Genomic_DNA"/>
</dbReference>
<keyword evidence="4" id="KW-0378">Hydrolase</keyword>
<evidence type="ECO:0000256" key="2">
    <source>
        <dbReference type="ARBA" id="ARBA00022750"/>
    </source>
</evidence>
<dbReference type="Proteomes" id="UP001212997">
    <property type="component" value="Unassembled WGS sequence"/>
</dbReference>
<evidence type="ECO:0000313" key="7">
    <source>
        <dbReference type="EMBL" id="KAJ3479076.1"/>
    </source>
</evidence>
<keyword evidence="2 4" id="KW-0064">Aspartyl protease</keyword>
<keyword evidence="5" id="KW-0732">Signal</keyword>
<dbReference type="GO" id="GO:0006508">
    <property type="term" value="P:proteolysis"/>
    <property type="evidence" value="ECO:0007669"/>
    <property type="project" value="UniProtKB-KW"/>
</dbReference>
<dbReference type="InterPro" id="IPR034164">
    <property type="entry name" value="Pepsin-like_dom"/>
</dbReference>
<dbReference type="SUPFAM" id="SSF50630">
    <property type="entry name" value="Acid proteases"/>
    <property type="match status" value="1"/>
</dbReference>
<dbReference type="PANTHER" id="PTHR47966:SF51">
    <property type="entry name" value="BETA-SITE APP-CLEAVING ENZYME, ISOFORM A-RELATED"/>
    <property type="match status" value="1"/>
</dbReference>
<dbReference type="Gene3D" id="2.40.70.10">
    <property type="entry name" value="Acid Proteases"/>
    <property type="match status" value="2"/>
</dbReference>
<evidence type="ECO:0000256" key="4">
    <source>
        <dbReference type="RuleBase" id="RU000454"/>
    </source>
</evidence>
<gene>
    <name evidence="7" type="ORF">NLI96_g9313</name>
</gene>
<name>A0AAD5UXF2_9APHY</name>